<organism evidence="1 2">
    <name type="scientific">Eretmocerus hayati</name>
    <dbReference type="NCBI Taxonomy" id="131215"/>
    <lineage>
        <taxon>Eukaryota</taxon>
        <taxon>Metazoa</taxon>
        <taxon>Ecdysozoa</taxon>
        <taxon>Arthropoda</taxon>
        <taxon>Hexapoda</taxon>
        <taxon>Insecta</taxon>
        <taxon>Pterygota</taxon>
        <taxon>Neoptera</taxon>
        <taxon>Endopterygota</taxon>
        <taxon>Hymenoptera</taxon>
        <taxon>Apocrita</taxon>
        <taxon>Proctotrupomorpha</taxon>
        <taxon>Chalcidoidea</taxon>
        <taxon>Aphelinidae</taxon>
        <taxon>Aphelininae</taxon>
        <taxon>Eretmocerus</taxon>
    </lineage>
</organism>
<gene>
    <name evidence="1" type="ORF">QAD02_012844</name>
</gene>
<sequence>MVWQLLEFYSGDSLVFDHFRQVCPGSGNQGSQSRQPLSDIDPNRRQGSTPDHQLICVTPQRPAAAQQPRAPLPSRLRVEDSSPPQPLQPSSPAQSTTGPTPCDDEDIRNDFPVSQHMVGIVPTAPPVSRPRIKRSCGGTPAKIRRTNHHQISGEALPPTQENPISLQQPSQRNNIITDEPAVTCFAPQIDHNIVKELLLKFCITNQLDFSQLLSPISQKLFHYINPSISVPSPDHFTLEIIPRAIRNLEKKLKSADFLNCAIIQGYAEDIPHKMYGFLVTSKGFYFNLDFSDLGDQRIEELEDCEIEDFADNVVEKALQRFNIIIKYVMLDGLGLKKSTYLDDCSNEESDAEVGTDQGPLYFCSFRDLLCELKNFKPRANASMSEMQQYTEYCSFLRKIEQKINSPSYSLGEAVQDFMLGITDKTLLVNPDATTHLENFLTPLHLASNYFHPKLRGTTFESYVTWKKKLVRFVLRQLRGCGKETWTALGEYKSAFKKATDFGPIFSEAQTAEEFWDMARMISETLSDFATSLIRIPAASQVLKSREIDIAFEKLSVARNVSTQALISSIIMNQE</sequence>
<keyword evidence="2" id="KW-1185">Reference proteome</keyword>
<proteinExistence type="predicted"/>
<comment type="caution">
    <text evidence="1">The sequence shown here is derived from an EMBL/GenBank/DDBJ whole genome shotgun (WGS) entry which is preliminary data.</text>
</comment>
<evidence type="ECO:0000313" key="1">
    <source>
        <dbReference type="EMBL" id="KAJ8677057.1"/>
    </source>
</evidence>
<dbReference type="Proteomes" id="UP001239111">
    <property type="component" value="Chromosome 2"/>
</dbReference>
<accession>A0ACC2P110</accession>
<dbReference type="EMBL" id="CM056742">
    <property type="protein sequence ID" value="KAJ8677057.1"/>
    <property type="molecule type" value="Genomic_DNA"/>
</dbReference>
<reference evidence="1" key="1">
    <citation type="submission" date="2023-04" db="EMBL/GenBank/DDBJ databases">
        <title>A chromosome-level genome assembly of the parasitoid wasp Eretmocerus hayati.</title>
        <authorList>
            <person name="Zhong Y."/>
            <person name="Liu S."/>
            <person name="Liu Y."/>
        </authorList>
    </citation>
    <scope>NUCLEOTIDE SEQUENCE</scope>
    <source>
        <strain evidence="1">ZJU_SS_LIU_2023</strain>
    </source>
</reference>
<evidence type="ECO:0000313" key="2">
    <source>
        <dbReference type="Proteomes" id="UP001239111"/>
    </source>
</evidence>
<protein>
    <submittedName>
        <fullName evidence="1">Uncharacterized protein</fullName>
    </submittedName>
</protein>
<name>A0ACC2P110_9HYME</name>